<reference evidence="7 8" key="1">
    <citation type="submission" date="2019-12" db="EMBL/GenBank/DDBJ databases">
        <authorList>
            <person name="Li C."/>
            <person name="Zhao J."/>
        </authorList>
    </citation>
    <scope>NUCLEOTIDE SEQUENCE [LARGE SCALE GENOMIC DNA]</scope>
    <source>
        <strain evidence="7 8">NEAU-DD11</strain>
    </source>
</reference>
<gene>
    <name evidence="7" type="ORF">GPY61_26530</name>
</gene>
<dbReference type="PRINTS" id="PR00455">
    <property type="entry name" value="HTHTETR"/>
</dbReference>
<keyword evidence="2" id="KW-0805">Transcription regulation</keyword>
<evidence type="ECO:0000313" key="7">
    <source>
        <dbReference type="EMBL" id="MVW63486.1"/>
    </source>
</evidence>
<organism evidence="7 8">
    <name type="scientific">Massilia cellulosiltytica</name>
    <dbReference type="NCBI Taxonomy" id="2683234"/>
    <lineage>
        <taxon>Bacteria</taxon>
        <taxon>Pseudomonadati</taxon>
        <taxon>Pseudomonadota</taxon>
        <taxon>Betaproteobacteria</taxon>
        <taxon>Burkholderiales</taxon>
        <taxon>Oxalobacteraceae</taxon>
        <taxon>Telluria group</taxon>
        <taxon>Massilia</taxon>
    </lineage>
</organism>
<protein>
    <submittedName>
        <fullName evidence="7">TetR family transcriptional regulator</fullName>
    </submittedName>
</protein>
<proteinExistence type="predicted"/>
<dbReference type="Gene3D" id="1.10.357.10">
    <property type="entry name" value="Tetracycline Repressor, domain 2"/>
    <property type="match status" value="1"/>
</dbReference>
<feature type="DNA-binding region" description="H-T-H motif" evidence="5">
    <location>
        <begin position="32"/>
        <end position="51"/>
    </location>
</feature>
<accession>A0A7X3G4B6</accession>
<dbReference type="EMBL" id="WSES01000009">
    <property type="protein sequence ID" value="MVW63486.1"/>
    <property type="molecule type" value="Genomic_DNA"/>
</dbReference>
<dbReference type="SUPFAM" id="SSF46689">
    <property type="entry name" value="Homeodomain-like"/>
    <property type="match status" value="1"/>
</dbReference>
<dbReference type="SUPFAM" id="SSF48498">
    <property type="entry name" value="Tetracyclin repressor-like, C-terminal domain"/>
    <property type="match status" value="1"/>
</dbReference>
<evidence type="ECO:0000256" key="1">
    <source>
        <dbReference type="ARBA" id="ARBA00022491"/>
    </source>
</evidence>
<evidence type="ECO:0000256" key="2">
    <source>
        <dbReference type="ARBA" id="ARBA00023015"/>
    </source>
</evidence>
<evidence type="ECO:0000256" key="5">
    <source>
        <dbReference type="PROSITE-ProRule" id="PRU00335"/>
    </source>
</evidence>
<evidence type="ECO:0000256" key="3">
    <source>
        <dbReference type="ARBA" id="ARBA00023125"/>
    </source>
</evidence>
<dbReference type="InterPro" id="IPR023772">
    <property type="entry name" value="DNA-bd_HTH_TetR-type_CS"/>
</dbReference>
<evidence type="ECO:0000256" key="4">
    <source>
        <dbReference type="ARBA" id="ARBA00023163"/>
    </source>
</evidence>
<sequence>MRYPPEETAAKHRRILEEAGRLFRERGFAGVSVGEIMKATGLTHGPFYNHFASKEALMAEALSDLSSRTQADFDRILAEQGIAAYLDLYLSRRHVDSAGAGCLMTALAADSAKEPATRGPFTAHVKGVIDRLMRALPGKRRAEADARAAAMLALAAMVGAVTLARAVDDPVLGDEILAATRQQLLD</sequence>
<dbReference type="RefSeq" id="WP_056132675.1">
    <property type="nucleotide sequence ID" value="NZ_WSES01000009.1"/>
</dbReference>
<dbReference type="Proteomes" id="UP000443353">
    <property type="component" value="Unassembled WGS sequence"/>
</dbReference>
<keyword evidence="3 5" id="KW-0238">DNA-binding</keyword>
<dbReference type="PANTHER" id="PTHR47506:SF7">
    <property type="entry name" value="TRANSCRIPTIONAL REGULATORY PROTEIN"/>
    <property type="match status" value="1"/>
</dbReference>
<dbReference type="PROSITE" id="PS50977">
    <property type="entry name" value="HTH_TETR_2"/>
    <property type="match status" value="1"/>
</dbReference>
<name>A0A7X3G4B6_9BURK</name>
<dbReference type="InterPro" id="IPR009057">
    <property type="entry name" value="Homeodomain-like_sf"/>
</dbReference>
<comment type="caution">
    <text evidence="7">The sequence shown here is derived from an EMBL/GenBank/DDBJ whole genome shotgun (WGS) entry which is preliminary data.</text>
</comment>
<evidence type="ECO:0000259" key="6">
    <source>
        <dbReference type="PROSITE" id="PS50977"/>
    </source>
</evidence>
<dbReference type="PANTHER" id="PTHR47506">
    <property type="entry name" value="TRANSCRIPTIONAL REGULATORY PROTEIN"/>
    <property type="match status" value="1"/>
</dbReference>
<dbReference type="GO" id="GO:0003677">
    <property type="term" value="F:DNA binding"/>
    <property type="evidence" value="ECO:0007669"/>
    <property type="project" value="UniProtKB-UniRule"/>
</dbReference>
<evidence type="ECO:0000313" key="8">
    <source>
        <dbReference type="Proteomes" id="UP000443353"/>
    </source>
</evidence>
<feature type="domain" description="HTH tetR-type" evidence="6">
    <location>
        <begin position="9"/>
        <end position="69"/>
    </location>
</feature>
<dbReference type="InterPro" id="IPR001647">
    <property type="entry name" value="HTH_TetR"/>
</dbReference>
<keyword evidence="4" id="KW-0804">Transcription</keyword>
<keyword evidence="8" id="KW-1185">Reference proteome</keyword>
<keyword evidence="1" id="KW-0678">Repressor</keyword>
<dbReference type="Gene3D" id="1.10.10.60">
    <property type="entry name" value="Homeodomain-like"/>
    <property type="match status" value="1"/>
</dbReference>
<dbReference type="AlphaFoldDB" id="A0A7X3G4B6"/>
<dbReference type="PROSITE" id="PS01081">
    <property type="entry name" value="HTH_TETR_1"/>
    <property type="match status" value="1"/>
</dbReference>
<dbReference type="Pfam" id="PF00440">
    <property type="entry name" value="TetR_N"/>
    <property type="match status" value="1"/>
</dbReference>
<dbReference type="InterPro" id="IPR036271">
    <property type="entry name" value="Tet_transcr_reg_TetR-rel_C_sf"/>
</dbReference>